<dbReference type="InterPro" id="IPR011333">
    <property type="entry name" value="SKP1/BTB/POZ_sf"/>
</dbReference>
<accession>A0A7J6NWI4</accession>
<evidence type="ECO:0000313" key="3">
    <source>
        <dbReference type="Proteomes" id="UP000541610"/>
    </source>
</evidence>
<dbReference type="EMBL" id="JABANP010000168">
    <property type="protein sequence ID" value="KAF4687917.1"/>
    <property type="molecule type" value="Genomic_DNA"/>
</dbReference>
<protein>
    <submittedName>
        <fullName evidence="2">Potassium channel tetramerization domain containing</fullName>
    </submittedName>
</protein>
<proteinExistence type="predicted"/>
<name>A0A7J6NWI4_PEROL</name>
<dbReference type="AlphaFoldDB" id="A0A7J6NWI4"/>
<evidence type="ECO:0000256" key="1">
    <source>
        <dbReference type="SAM" id="MobiDB-lite"/>
    </source>
</evidence>
<reference evidence="2 3" key="1">
    <citation type="submission" date="2020-04" db="EMBL/GenBank/DDBJ databases">
        <title>Perkinsus olseni comparative genomics.</title>
        <authorList>
            <person name="Bogema D.R."/>
        </authorList>
    </citation>
    <scope>NUCLEOTIDE SEQUENCE [LARGE SCALE GENOMIC DNA]</scope>
    <source>
        <strain evidence="2">00978-12</strain>
    </source>
</reference>
<sequence>MPTPSAATPPPNGSGQQQQQQQTPAGAAIAKIKEENSDGVITGTVGDDSRHSVSGTDQRRRSSTNNPKRRKISDRSAVSGASSGDYIEIDVRGRRHSLLVSELEARPPTLLSKRLDDQQGEGGVVELNEVQPELFQYVLGWYARGQITIPIEVTEDSIRHECRKLGLPSDVPVKFDTGSMQSISKAVVANTTAIVQAPEKTAKLLVAQEIFKFVYTNMWKNLKSEQVANMAKEGWSKTLPKLRLVIEDFSEKDWRDVMRLMPAKLAPNHAYLRSFPVVLHVSKTALPKKWPSITEDASRKARISICGPQKILSEIATLKDSVYKVLEGKAAKRFKRDFVSAVKSISPNFRVCWRSNQNTSTCLYVQEIGVDAVLLEDNVDEIIKWVDDDYDGWTLTIWSKSAQDDAPEALSGMSIPTPRPDLLVN</sequence>
<comment type="caution">
    <text evidence="2">The sequence shown here is derived from an EMBL/GenBank/DDBJ whole genome shotgun (WGS) entry which is preliminary data.</text>
</comment>
<evidence type="ECO:0000313" key="2">
    <source>
        <dbReference type="EMBL" id="KAF4687917.1"/>
    </source>
</evidence>
<gene>
    <name evidence="2" type="primary">KCTD19_1</name>
    <name evidence="2" type="ORF">FOZ60_003307</name>
</gene>
<organism evidence="2 3">
    <name type="scientific">Perkinsus olseni</name>
    <name type="common">Perkinsus atlanticus</name>
    <dbReference type="NCBI Taxonomy" id="32597"/>
    <lineage>
        <taxon>Eukaryota</taxon>
        <taxon>Sar</taxon>
        <taxon>Alveolata</taxon>
        <taxon>Perkinsozoa</taxon>
        <taxon>Perkinsea</taxon>
        <taxon>Perkinsida</taxon>
        <taxon>Perkinsidae</taxon>
        <taxon>Perkinsus</taxon>
    </lineage>
</organism>
<keyword evidence="2" id="KW-0407">Ion channel</keyword>
<keyword evidence="2" id="KW-0813">Transport</keyword>
<feature type="region of interest" description="Disordered" evidence="1">
    <location>
        <begin position="1"/>
        <end position="79"/>
    </location>
</feature>
<dbReference type="SUPFAM" id="SSF54695">
    <property type="entry name" value="POZ domain"/>
    <property type="match status" value="1"/>
</dbReference>
<dbReference type="Proteomes" id="UP000541610">
    <property type="component" value="Unassembled WGS sequence"/>
</dbReference>
<dbReference type="Gene3D" id="3.30.710.10">
    <property type="entry name" value="Potassium Channel Kv1.1, Chain A"/>
    <property type="match status" value="1"/>
</dbReference>
<feature type="compositionally biased region" description="Pro residues" evidence="1">
    <location>
        <begin position="1"/>
        <end position="12"/>
    </location>
</feature>
<keyword evidence="2" id="KW-0406">Ion transport</keyword>
<dbReference type="GO" id="GO:0034220">
    <property type="term" value="P:monoatomic ion transmembrane transport"/>
    <property type="evidence" value="ECO:0007669"/>
    <property type="project" value="UniProtKB-KW"/>
</dbReference>